<keyword evidence="2" id="KW-1185">Reference proteome</keyword>
<proteinExistence type="predicted"/>
<dbReference type="RefSeq" id="WP_050753220.1">
    <property type="nucleotide sequence ID" value="NZ_JQKC01000023.1"/>
</dbReference>
<organism evidence="1 2">
    <name type="scientific">Pseudobacteroides cellulosolvens ATCC 35603 = DSM 2933</name>
    <dbReference type="NCBI Taxonomy" id="398512"/>
    <lineage>
        <taxon>Bacteria</taxon>
        <taxon>Bacillati</taxon>
        <taxon>Bacillota</taxon>
        <taxon>Clostridia</taxon>
        <taxon>Eubacteriales</taxon>
        <taxon>Oscillospiraceae</taxon>
        <taxon>Pseudobacteroides</taxon>
    </lineage>
</organism>
<dbReference type="AlphaFoldDB" id="A0A0L6JKC8"/>
<gene>
    <name evidence="1" type="ORF">Bccel_1445</name>
</gene>
<sequence>MLQGTGVFKMDVDRNNKIFTAYAEGFFSLEQGGNFCEEFTRTSKELSKDGNYVLIVDVKDIC</sequence>
<evidence type="ECO:0000313" key="2">
    <source>
        <dbReference type="Proteomes" id="UP000036923"/>
    </source>
</evidence>
<evidence type="ECO:0000313" key="1">
    <source>
        <dbReference type="EMBL" id="KNY26183.1"/>
    </source>
</evidence>
<accession>A0A0L6JKC8</accession>
<comment type="caution">
    <text evidence="1">The sequence shown here is derived from an EMBL/GenBank/DDBJ whole genome shotgun (WGS) entry which is preliminary data.</text>
</comment>
<name>A0A0L6JKC8_9FIRM</name>
<protein>
    <submittedName>
        <fullName evidence="1">Uncharacterized protein</fullName>
    </submittedName>
</protein>
<dbReference type="Proteomes" id="UP000036923">
    <property type="component" value="Unassembled WGS sequence"/>
</dbReference>
<reference evidence="2" key="1">
    <citation type="submission" date="2015-07" db="EMBL/GenBank/DDBJ databases">
        <title>Near-Complete Genome Sequence of the Cellulolytic Bacterium Bacteroides (Pseudobacteroides) cellulosolvens ATCC 35603.</title>
        <authorList>
            <person name="Dassa B."/>
            <person name="Utturkar S.M."/>
            <person name="Klingeman D.M."/>
            <person name="Hurt R.A."/>
            <person name="Keller M."/>
            <person name="Xu J."/>
            <person name="Reddy Y.H.K."/>
            <person name="Borovok I."/>
            <person name="Grinberg I.R."/>
            <person name="Lamed R."/>
            <person name="Zhivin O."/>
            <person name="Bayer E.A."/>
            <person name="Brown S.D."/>
        </authorList>
    </citation>
    <scope>NUCLEOTIDE SEQUENCE [LARGE SCALE GENOMIC DNA]</scope>
    <source>
        <strain evidence="2">DSM 2933</strain>
    </source>
</reference>
<dbReference type="OrthoDB" id="2081861at2"/>
<dbReference type="EMBL" id="LGTC01000001">
    <property type="protein sequence ID" value="KNY26183.1"/>
    <property type="molecule type" value="Genomic_DNA"/>
</dbReference>